<dbReference type="AlphaFoldDB" id="A0A3R8MU22"/>
<protein>
    <submittedName>
        <fullName evidence="2">Uncharacterized protein</fullName>
    </submittedName>
</protein>
<dbReference type="Proteomes" id="UP000270261">
    <property type="component" value="Unassembled WGS sequence"/>
</dbReference>
<keyword evidence="3" id="KW-1185">Reference proteome</keyword>
<organism evidence="2 3">
    <name type="scientific">Lautropia dentalis</name>
    <dbReference type="NCBI Taxonomy" id="2490857"/>
    <lineage>
        <taxon>Bacteria</taxon>
        <taxon>Pseudomonadati</taxon>
        <taxon>Pseudomonadota</taxon>
        <taxon>Betaproteobacteria</taxon>
        <taxon>Burkholderiales</taxon>
        <taxon>Burkholderiaceae</taxon>
        <taxon>Lautropia</taxon>
    </lineage>
</organism>
<gene>
    <name evidence="2" type="ORF">EHV23_02870</name>
</gene>
<evidence type="ECO:0000313" key="3">
    <source>
        <dbReference type="Proteomes" id="UP000270261"/>
    </source>
</evidence>
<name>A0A3R8MU22_9BURK</name>
<sequence>MDMGRAGVNRKMLAVALSAALLGGLGTMQAAQAADGGAAASVAATDAASVWRFPGVRIVDAASEAARTPQVAPAFGEVVHGDLARVVAAPDASGAQDKPAYKRAADSISFIVPEDGQSARLLKTFEAIDRVVGKAGSDAEIKAAAEAAGVPGMVLNERRVSLSHRMAATPFRPPTAVLPHGVLKNGGWTEVSRFYPLEDGRFVEFIERDLRATNEVALLSADMINADFNGHPGIGIVSTDDKGRTVQRAFWVWGPKAYEIIVVDPRPEAAAWITAESREADAGAPENAPVGHSVVVLGRSFKPF</sequence>
<evidence type="ECO:0000313" key="2">
    <source>
        <dbReference type="EMBL" id="RRN45199.1"/>
    </source>
</evidence>
<accession>A0A3R8MU22</accession>
<reference evidence="2 3" key="1">
    <citation type="submission" date="2018-11" db="EMBL/GenBank/DDBJ databases">
        <title>Genome sequencing of Lautropia sp. KCOM 2505 (= ChDC F240).</title>
        <authorList>
            <person name="Kook J.-K."/>
            <person name="Park S.-N."/>
            <person name="Lim Y.K."/>
        </authorList>
    </citation>
    <scope>NUCLEOTIDE SEQUENCE [LARGE SCALE GENOMIC DNA]</scope>
    <source>
        <strain evidence="2 3">KCOM 2505</strain>
    </source>
</reference>
<feature type="signal peptide" evidence="1">
    <location>
        <begin position="1"/>
        <end position="33"/>
    </location>
</feature>
<feature type="chain" id="PRO_5018700258" evidence="1">
    <location>
        <begin position="34"/>
        <end position="304"/>
    </location>
</feature>
<comment type="caution">
    <text evidence="2">The sequence shown here is derived from an EMBL/GenBank/DDBJ whole genome shotgun (WGS) entry which is preliminary data.</text>
</comment>
<dbReference type="EMBL" id="RRUE01000001">
    <property type="protein sequence ID" value="RRN45199.1"/>
    <property type="molecule type" value="Genomic_DNA"/>
</dbReference>
<keyword evidence="1" id="KW-0732">Signal</keyword>
<evidence type="ECO:0000256" key="1">
    <source>
        <dbReference type="SAM" id="SignalP"/>
    </source>
</evidence>
<proteinExistence type="predicted"/>
<dbReference type="RefSeq" id="WP_125094629.1">
    <property type="nucleotide sequence ID" value="NZ_RRUE01000001.1"/>
</dbReference>